<evidence type="ECO:0000256" key="4">
    <source>
        <dbReference type="ARBA" id="ARBA00022771"/>
    </source>
</evidence>
<evidence type="ECO:0000256" key="9">
    <source>
        <dbReference type="ARBA" id="ARBA00023242"/>
    </source>
</evidence>
<dbReference type="OrthoDB" id="44867at2759"/>
<dbReference type="SMART" id="SM00509">
    <property type="entry name" value="TFS2N"/>
    <property type="match status" value="1"/>
</dbReference>
<dbReference type="InterPro" id="IPR001222">
    <property type="entry name" value="Znf_TFIIS"/>
</dbReference>
<dbReference type="InterPro" id="IPR003618">
    <property type="entry name" value="TFIIS_cen_dom"/>
</dbReference>
<keyword evidence="8 13" id="KW-0804">Transcription</keyword>
<dbReference type="STRING" id="1064592.G0V6P6"/>
<protein>
    <recommendedName>
        <fullName evidence="13">Transcription elongation factor</fullName>
    </recommendedName>
</protein>
<feature type="compositionally biased region" description="Polar residues" evidence="14">
    <location>
        <begin position="84"/>
        <end position="101"/>
    </location>
</feature>
<dbReference type="GO" id="GO:0005737">
    <property type="term" value="C:cytoplasm"/>
    <property type="evidence" value="ECO:0007669"/>
    <property type="project" value="EnsemblFungi"/>
</dbReference>
<dbReference type="PANTHER" id="PTHR11477">
    <property type="entry name" value="TRANSCRIPTION FACTOR S-II ZINC FINGER DOMAIN-CONTAINING PROTEIN"/>
    <property type="match status" value="1"/>
</dbReference>
<dbReference type="CDD" id="cd00183">
    <property type="entry name" value="TFIIS_I"/>
    <property type="match status" value="1"/>
</dbReference>
<dbReference type="PROSITE" id="PS51133">
    <property type="entry name" value="ZF_TFIIS_2"/>
    <property type="match status" value="1"/>
</dbReference>
<feature type="compositionally biased region" description="Polar residues" evidence="14">
    <location>
        <begin position="108"/>
        <end position="140"/>
    </location>
</feature>
<keyword evidence="3 13" id="KW-0479">Metal-binding</keyword>
<dbReference type="SUPFAM" id="SSF47676">
    <property type="entry name" value="Conserved domain common to transcription factors TFIIS, elongin A, CRSP70"/>
    <property type="match status" value="1"/>
</dbReference>
<dbReference type="RefSeq" id="XP_003673525.1">
    <property type="nucleotide sequence ID" value="XM_003673477.1"/>
</dbReference>
<dbReference type="FunFam" id="1.20.930.10:FF:000007">
    <property type="entry name" value="Transcription elongation factor S-II"/>
    <property type="match status" value="1"/>
</dbReference>
<dbReference type="InterPro" id="IPR035441">
    <property type="entry name" value="TFIIS/LEDGF_dom_sf"/>
</dbReference>
<dbReference type="PROSITE" id="PS51321">
    <property type="entry name" value="TFIIS_CENTRAL"/>
    <property type="match status" value="1"/>
</dbReference>
<dbReference type="GO" id="GO:0006362">
    <property type="term" value="P:transcription elongation by RNA polymerase I"/>
    <property type="evidence" value="ECO:0007669"/>
    <property type="project" value="EnsemblFungi"/>
</dbReference>
<dbReference type="GO" id="GO:0008270">
    <property type="term" value="F:zinc ion binding"/>
    <property type="evidence" value="ECO:0007669"/>
    <property type="project" value="UniProtKB-UniRule"/>
</dbReference>
<evidence type="ECO:0000259" key="15">
    <source>
        <dbReference type="PROSITE" id="PS51133"/>
    </source>
</evidence>
<organism evidence="18 19">
    <name type="scientific">Naumovozyma castellii</name>
    <name type="common">Yeast</name>
    <name type="synonym">Saccharomyces castellii</name>
    <dbReference type="NCBI Taxonomy" id="27288"/>
    <lineage>
        <taxon>Eukaryota</taxon>
        <taxon>Fungi</taxon>
        <taxon>Dikarya</taxon>
        <taxon>Ascomycota</taxon>
        <taxon>Saccharomycotina</taxon>
        <taxon>Saccharomycetes</taxon>
        <taxon>Saccharomycetales</taxon>
        <taxon>Saccharomycetaceae</taxon>
        <taxon>Naumovozyma</taxon>
    </lineage>
</organism>
<comment type="similarity">
    <text evidence="2 13">Belongs to the TFS-II family.</text>
</comment>
<dbReference type="CDD" id="cd13749">
    <property type="entry name" value="Zn-ribbon_TFIIS"/>
    <property type="match status" value="1"/>
</dbReference>
<keyword evidence="5 13" id="KW-0862">Zinc</keyword>
<dbReference type="Pfam" id="PF07500">
    <property type="entry name" value="TFIIS_M"/>
    <property type="match status" value="1"/>
</dbReference>
<reference evidence="19" key="1">
    <citation type="journal article" date="2011" name="Proc. Natl. Acad. Sci. U.S.A.">
        <title>Evolutionary erosion of yeast sex chromosomes by mating-type switching accidents.</title>
        <authorList>
            <person name="Gordon J.L."/>
            <person name="Armisen D."/>
            <person name="Proux-Wera E."/>
            <person name="Oheigeartaigh S.S."/>
            <person name="Byrne K.P."/>
            <person name="Wolfe K.H."/>
        </authorList>
    </citation>
    <scope>NUCLEOTIDE SEQUENCE [LARGE SCALE GENOMIC DNA]</scope>
    <source>
        <strain evidence="19">ATCC 76901 / BCRC 22586 / CBS 4309 / NBRC 1992 / NRRL Y-12630</strain>
    </source>
</reference>
<feature type="domain" description="TFIIS N-terminal" evidence="16">
    <location>
        <begin position="4"/>
        <end position="79"/>
    </location>
</feature>
<dbReference type="Proteomes" id="UP000001640">
    <property type="component" value="Chromosome 1"/>
</dbReference>
<dbReference type="PROSITE" id="PS00466">
    <property type="entry name" value="ZF_TFIIS_1"/>
    <property type="match status" value="1"/>
</dbReference>
<dbReference type="GO" id="GO:0031440">
    <property type="term" value="P:regulation of mRNA 3'-end processing"/>
    <property type="evidence" value="ECO:0007669"/>
    <property type="project" value="EnsemblFungi"/>
</dbReference>
<sequence length="307" mass="35059">MDSKEVLTLVKTLEKSKSDEQTVLEILSRLDKEVVPTEKLLRETKVGVEVNKFKKSTNVEIAKLVKKMISSWKDAINRNKKLKQQQQPAKEMDTTNANGVSTDKERTTSPSDATVSSPKKQTKFTSTKPRNSKNDGVNTVVYNDKLRDSVVKALYDALAKESEHPPASILHTVKSIENEMYKLNNPSINERQYKEKYRIIYSNIISKNNPDLKNKITNNDITPDYLVNCDPKELAPEHLKKKLEEIKKQNLFNAQGATIERSVTDRFTCGKCKEKKVSYYQLQTRSADEPLTTFCTCEACGNRWKFS</sequence>
<evidence type="ECO:0000313" key="19">
    <source>
        <dbReference type="Proteomes" id="UP000001640"/>
    </source>
</evidence>
<dbReference type="SUPFAM" id="SSF57783">
    <property type="entry name" value="Zinc beta-ribbon"/>
    <property type="match status" value="1"/>
</dbReference>
<dbReference type="InterPro" id="IPR003617">
    <property type="entry name" value="TFIIS/CRSP70_N_sub"/>
</dbReference>
<dbReference type="OMA" id="RFVVMTH"/>
<dbReference type="GeneID" id="96900623"/>
<evidence type="ECO:0000256" key="5">
    <source>
        <dbReference type="ARBA" id="ARBA00022833"/>
    </source>
</evidence>
<feature type="region of interest" description="Disordered" evidence="14">
    <location>
        <begin position="80"/>
        <end position="140"/>
    </location>
</feature>
<dbReference type="HOGENOM" id="CLU_037637_1_0_1"/>
<dbReference type="SMART" id="SM00510">
    <property type="entry name" value="TFS2M"/>
    <property type="match status" value="1"/>
</dbReference>
<dbReference type="Gene3D" id="2.20.25.10">
    <property type="match status" value="1"/>
</dbReference>
<dbReference type="InterPro" id="IPR036575">
    <property type="entry name" value="TFIIS_cen_dom_sf"/>
</dbReference>
<feature type="domain" description="TFIIS-type" evidence="15">
    <location>
        <begin position="265"/>
        <end position="305"/>
    </location>
</feature>
<keyword evidence="4 11" id="KW-0863">Zinc-finger</keyword>
<evidence type="ECO:0000256" key="12">
    <source>
        <dbReference type="PROSITE-ProRule" id="PRU00649"/>
    </source>
</evidence>
<dbReference type="Gene3D" id="1.20.930.10">
    <property type="entry name" value="Conserved domain common to transcription factors TFIIS, elongin A, CRSP70"/>
    <property type="match status" value="1"/>
</dbReference>
<dbReference type="eggNOG" id="KOG1105">
    <property type="taxonomic scope" value="Eukaryota"/>
</dbReference>
<dbReference type="GO" id="GO:0042797">
    <property type="term" value="P:tRNA transcription by RNA polymerase III"/>
    <property type="evidence" value="ECO:0007669"/>
    <property type="project" value="EnsemblFungi"/>
</dbReference>
<dbReference type="InParanoid" id="G0V6P6"/>
<dbReference type="GO" id="GO:0001139">
    <property type="term" value="F:RNA polymerase II complex recruiting activity"/>
    <property type="evidence" value="ECO:0007669"/>
    <property type="project" value="EnsemblFungi"/>
</dbReference>
<evidence type="ECO:0000256" key="1">
    <source>
        <dbReference type="ARBA" id="ARBA00004123"/>
    </source>
</evidence>
<evidence type="ECO:0000256" key="11">
    <source>
        <dbReference type="PROSITE-ProRule" id="PRU00472"/>
    </source>
</evidence>
<evidence type="ECO:0000259" key="17">
    <source>
        <dbReference type="PROSITE" id="PS51321"/>
    </source>
</evidence>
<dbReference type="GO" id="GO:0045899">
    <property type="term" value="P:positive regulation of RNA polymerase II transcription preinitiation complex assembly"/>
    <property type="evidence" value="ECO:0007669"/>
    <property type="project" value="EnsemblFungi"/>
</dbReference>
<evidence type="ECO:0000256" key="2">
    <source>
        <dbReference type="ARBA" id="ARBA00009647"/>
    </source>
</evidence>
<dbReference type="GO" id="GO:0001193">
    <property type="term" value="P:maintenance of transcriptional fidelity during transcription elongation by RNA polymerase II"/>
    <property type="evidence" value="ECO:0007669"/>
    <property type="project" value="EnsemblFungi"/>
</dbReference>
<dbReference type="AlphaFoldDB" id="G0V6P6"/>
<dbReference type="EMBL" id="HE576752">
    <property type="protein sequence ID" value="CCC67142.1"/>
    <property type="molecule type" value="Genomic_DNA"/>
</dbReference>
<dbReference type="FunFam" id="2.20.25.10:FF:000001">
    <property type="entry name" value="Probable Transcription elongation factor S-II"/>
    <property type="match status" value="1"/>
</dbReference>
<proteinExistence type="inferred from homology"/>
<comment type="function">
    <text evidence="10">Necessary for efficient RNA polymerase II transcription elongation past template-encoded arresting sites. The arresting sites in DNA have the property of trapping a certain fraction of elongating RNA polymerases that pass through, resulting in locked ternary complexes. Cleavage of the nascent transcript by S-II allows the resumption of elongation from the new 3'-terminus.</text>
</comment>
<reference key="2">
    <citation type="submission" date="2011-08" db="EMBL/GenBank/DDBJ databases">
        <title>Genome sequence of Naumovozyma castellii.</title>
        <authorList>
            <person name="Gordon J.L."/>
            <person name="Armisen D."/>
            <person name="Proux-Wera E."/>
            <person name="OhEigeartaigh S.S."/>
            <person name="Byrne K.P."/>
            <person name="Wolfe K.H."/>
        </authorList>
    </citation>
    <scope>NUCLEOTIDE SEQUENCE</scope>
    <source>
        <strain>Type strain:CBS 4309</strain>
    </source>
</reference>
<dbReference type="Gene3D" id="1.10.472.30">
    <property type="entry name" value="Transcription elongation factor S-II, central domain"/>
    <property type="match status" value="1"/>
</dbReference>
<dbReference type="PIRSF" id="PIRSF006704">
    <property type="entry name" value="TF_IIS"/>
    <property type="match status" value="1"/>
</dbReference>
<dbReference type="PROSITE" id="PS51319">
    <property type="entry name" value="TFIIS_N"/>
    <property type="match status" value="1"/>
</dbReference>
<evidence type="ECO:0000256" key="8">
    <source>
        <dbReference type="ARBA" id="ARBA00023163"/>
    </source>
</evidence>
<dbReference type="FunCoup" id="G0V6P6">
    <property type="interactions" value="1012"/>
</dbReference>
<dbReference type="Pfam" id="PF08711">
    <property type="entry name" value="Med26"/>
    <property type="match status" value="1"/>
</dbReference>
<evidence type="ECO:0000256" key="6">
    <source>
        <dbReference type="ARBA" id="ARBA00023015"/>
    </source>
</evidence>
<dbReference type="NCBIfam" id="TIGR01385">
    <property type="entry name" value="TFSII"/>
    <property type="match status" value="1"/>
</dbReference>
<comment type="subcellular location">
    <subcellularLocation>
        <location evidence="1 12 13">Nucleus</location>
    </subcellularLocation>
</comment>
<dbReference type="InterPro" id="IPR035100">
    <property type="entry name" value="TF_IIS-typ"/>
</dbReference>
<dbReference type="GO" id="GO:0031564">
    <property type="term" value="P:transcription antitermination"/>
    <property type="evidence" value="ECO:0007669"/>
    <property type="project" value="EnsemblFungi"/>
</dbReference>
<dbReference type="SMART" id="SM00440">
    <property type="entry name" value="ZnF_C2C2"/>
    <property type="match status" value="1"/>
</dbReference>
<name>G0V6P6_NAUCA</name>
<keyword evidence="7 13" id="KW-0238">DNA-binding</keyword>
<dbReference type="InterPro" id="IPR006289">
    <property type="entry name" value="TFSII"/>
</dbReference>
<feature type="domain" description="TFIIS central" evidence="17">
    <location>
        <begin position="146"/>
        <end position="262"/>
    </location>
</feature>
<keyword evidence="6 13" id="KW-0805">Transcription regulation</keyword>
<evidence type="ECO:0000256" key="3">
    <source>
        <dbReference type="ARBA" id="ARBA00022723"/>
    </source>
</evidence>
<dbReference type="GO" id="GO:0005634">
    <property type="term" value="C:nucleus"/>
    <property type="evidence" value="ECO:0007669"/>
    <property type="project" value="UniProtKB-SubCell"/>
</dbReference>
<keyword evidence="19" id="KW-1185">Reference proteome</keyword>
<dbReference type="SUPFAM" id="SSF46942">
    <property type="entry name" value="Elongation factor TFIIS domain 2"/>
    <property type="match status" value="1"/>
</dbReference>
<evidence type="ECO:0000313" key="18">
    <source>
        <dbReference type="EMBL" id="CCC67142.1"/>
    </source>
</evidence>
<dbReference type="InterPro" id="IPR017923">
    <property type="entry name" value="TFIIS_N"/>
</dbReference>
<dbReference type="PANTHER" id="PTHR11477:SF0">
    <property type="entry name" value="IP08861P-RELATED"/>
    <property type="match status" value="1"/>
</dbReference>
<evidence type="ECO:0000256" key="14">
    <source>
        <dbReference type="SAM" id="MobiDB-lite"/>
    </source>
</evidence>
<dbReference type="Pfam" id="PF01096">
    <property type="entry name" value="Zn_ribbon_TFIIS"/>
    <property type="match status" value="1"/>
</dbReference>
<evidence type="ECO:0000256" key="13">
    <source>
        <dbReference type="RuleBase" id="RU368078"/>
    </source>
</evidence>
<dbReference type="GO" id="GO:0000977">
    <property type="term" value="F:RNA polymerase II transcription regulatory region sequence-specific DNA binding"/>
    <property type="evidence" value="ECO:0007669"/>
    <property type="project" value="EnsemblFungi"/>
</dbReference>
<keyword evidence="9 12" id="KW-0539">Nucleus</keyword>
<evidence type="ECO:0000259" key="16">
    <source>
        <dbReference type="PROSITE" id="PS51319"/>
    </source>
</evidence>
<evidence type="ECO:0000256" key="7">
    <source>
        <dbReference type="ARBA" id="ARBA00023125"/>
    </source>
</evidence>
<gene>
    <name evidence="18" type="primary">NCAS0A05840</name>
    <name evidence="18" type="ordered locus">NCAS_0A05840</name>
</gene>
<evidence type="ECO:0000256" key="10">
    <source>
        <dbReference type="ARBA" id="ARBA00025408"/>
    </source>
</evidence>
<accession>G0V6P6</accession>
<dbReference type="KEGG" id="ncs:NCAS_0A05840"/>
<dbReference type="GO" id="GO:0032968">
    <property type="term" value="P:positive regulation of transcription elongation by RNA polymerase II"/>
    <property type="evidence" value="ECO:0007669"/>
    <property type="project" value="EnsemblFungi"/>
</dbReference>